<dbReference type="SUPFAM" id="SSF49503">
    <property type="entry name" value="Cupredoxins"/>
    <property type="match status" value="1"/>
</dbReference>
<dbReference type="EMBL" id="SOFY01000007">
    <property type="protein sequence ID" value="TFC52659.1"/>
    <property type="molecule type" value="Genomic_DNA"/>
</dbReference>
<protein>
    <recommendedName>
        <fullName evidence="2">Plastocyanin-like domain-containing protein</fullName>
    </recommendedName>
</protein>
<evidence type="ECO:0000313" key="3">
    <source>
        <dbReference type="EMBL" id="TFC52659.1"/>
    </source>
</evidence>
<evidence type="ECO:0000256" key="1">
    <source>
        <dbReference type="ARBA" id="ARBA00022723"/>
    </source>
</evidence>
<dbReference type="GO" id="GO:0005507">
    <property type="term" value="F:copper ion binding"/>
    <property type="evidence" value="ECO:0007669"/>
    <property type="project" value="InterPro"/>
</dbReference>
<keyword evidence="1" id="KW-0479">Metal-binding</keyword>
<dbReference type="InterPro" id="IPR011706">
    <property type="entry name" value="Cu-oxidase_C"/>
</dbReference>
<dbReference type="PROSITE" id="PS00080">
    <property type="entry name" value="MULTICOPPER_OXIDASE2"/>
    <property type="match status" value="1"/>
</dbReference>
<keyword evidence="4" id="KW-1185">Reference proteome</keyword>
<dbReference type="Gene3D" id="2.60.40.420">
    <property type="entry name" value="Cupredoxins - blue copper proteins"/>
    <property type="match status" value="1"/>
</dbReference>
<feature type="domain" description="Plastocyanin-like" evidence="2">
    <location>
        <begin position="12"/>
        <end position="99"/>
    </location>
</feature>
<comment type="caution">
    <text evidence="3">The sequence shown here is derived from an EMBL/GenBank/DDBJ whole genome shotgun (WGS) entry which is preliminary data.</text>
</comment>
<dbReference type="Pfam" id="PF07731">
    <property type="entry name" value="Cu-oxidase_2"/>
    <property type="match status" value="1"/>
</dbReference>
<dbReference type="GO" id="GO:0016491">
    <property type="term" value="F:oxidoreductase activity"/>
    <property type="evidence" value="ECO:0007669"/>
    <property type="project" value="InterPro"/>
</dbReference>
<dbReference type="InterPro" id="IPR033138">
    <property type="entry name" value="Cu_oxidase_CS"/>
</dbReference>
<reference evidence="3 4" key="1">
    <citation type="submission" date="2019-03" db="EMBL/GenBank/DDBJ databases">
        <title>Genomics of glacier-inhabiting Cryobacterium strains.</title>
        <authorList>
            <person name="Liu Q."/>
            <person name="Xin Y.-H."/>
        </authorList>
    </citation>
    <scope>NUCLEOTIDE SEQUENCE [LARGE SCALE GENOMIC DNA]</scope>
    <source>
        <strain evidence="4">TMT1-22</strain>
    </source>
</reference>
<name>A0AAQ2C931_9MICO</name>
<dbReference type="Proteomes" id="UP000297403">
    <property type="component" value="Unassembled WGS sequence"/>
</dbReference>
<sequence length="101" mass="11438">MHSINGYVFANQPIDSLTMKKGERVRWYVMGMGTEVDLHTPHWHGNTVTALGMRTDVVSLLPASMMEADMVPDDAGTWLFHCHVNDHITAGMLTRYRVLPR</sequence>
<dbReference type="InterPro" id="IPR008972">
    <property type="entry name" value="Cupredoxin"/>
</dbReference>
<dbReference type="AlphaFoldDB" id="A0AAQ2C931"/>
<evidence type="ECO:0000259" key="2">
    <source>
        <dbReference type="Pfam" id="PF07731"/>
    </source>
</evidence>
<organism evidence="3 4">
    <name type="scientific">Cryobacterium shii</name>
    <dbReference type="NCBI Taxonomy" id="1259235"/>
    <lineage>
        <taxon>Bacteria</taxon>
        <taxon>Bacillati</taxon>
        <taxon>Actinomycetota</taxon>
        <taxon>Actinomycetes</taxon>
        <taxon>Micrococcales</taxon>
        <taxon>Microbacteriaceae</taxon>
        <taxon>Cryobacterium</taxon>
    </lineage>
</organism>
<evidence type="ECO:0000313" key="4">
    <source>
        <dbReference type="Proteomes" id="UP000297403"/>
    </source>
</evidence>
<dbReference type="RefSeq" id="WP_134450849.1">
    <property type="nucleotide sequence ID" value="NZ_SOFY01000007.1"/>
</dbReference>
<dbReference type="InterPro" id="IPR002355">
    <property type="entry name" value="Cu_oxidase_Cu_BS"/>
</dbReference>
<dbReference type="PROSITE" id="PS00079">
    <property type="entry name" value="MULTICOPPER_OXIDASE1"/>
    <property type="match status" value="1"/>
</dbReference>
<accession>A0AAQ2C931</accession>
<gene>
    <name evidence="3" type="ORF">E3O49_00915</name>
</gene>
<proteinExistence type="predicted"/>